<evidence type="ECO:0000256" key="1">
    <source>
        <dbReference type="ARBA" id="ARBA00004571"/>
    </source>
</evidence>
<evidence type="ECO:0000256" key="4">
    <source>
        <dbReference type="ARBA" id="ARBA00022692"/>
    </source>
</evidence>
<dbReference type="GO" id="GO:0009279">
    <property type="term" value="C:cell outer membrane"/>
    <property type="evidence" value="ECO:0007669"/>
    <property type="project" value="UniProtKB-SubCell"/>
</dbReference>
<dbReference type="EMBL" id="UHIC01000001">
    <property type="protein sequence ID" value="SUO93215.1"/>
    <property type="molecule type" value="Genomic_DNA"/>
</dbReference>
<evidence type="ECO:0000256" key="7">
    <source>
        <dbReference type="ARBA" id="ARBA00023237"/>
    </source>
</evidence>
<evidence type="ECO:0000259" key="9">
    <source>
        <dbReference type="Pfam" id="PF00593"/>
    </source>
</evidence>
<reference evidence="10 11" key="1">
    <citation type="submission" date="2018-06" db="EMBL/GenBank/DDBJ databases">
        <authorList>
            <consortium name="Pathogen Informatics"/>
            <person name="Doyle S."/>
        </authorList>
    </citation>
    <scope>NUCLEOTIDE SEQUENCE [LARGE SCALE GENOMIC DNA]</scope>
    <source>
        <strain evidence="10 11">NCTC13337</strain>
    </source>
</reference>
<dbReference type="SUPFAM" id="SSF56935">
    <property type="entry name" value="Porins"/>
    <property type="match status" value="1"/>
</dbReference>
<keyword evidence="5" id="KW-0798">TonB box</keyword>
<dbReference type="Proteomes" id="UP000254601">
    <property type="component" value="Unassembled WGS sequence"/>
</dbReference>
<evidence type="ECO:0000256" key="6">
    <source>
        <dbReference type="ARBA" id="ARBA00023136"/>
    </source>
</evidence>
<dbReference type="PANTHER" id="PTHR32552">
    <property type="entry name" value="FERRICHROME IRON RECEPTOR-RELATED"/>
    <property type="match status" value="1"/>
</dbReference>
<dbReference type="PROSITE" id="PS52016">
    <property type="entry name" value="TONB_DEPENDENT_REC_3"/>
    <property type="match status" value="1"/>
</dbReference>
<feature type="domain" description="TonB-dependent receptor-like beta-barrel" evidence="9">
    <location>
        <begin position="7"/>
        <end position="267"/>
    </location>
</feature>
<protein>
    <submittedName>
        <fullName evidence="10">Outer-membrane receptor for Fe(III)-coprogen, Fe(III)-ferrioxamine B and Fe(III)-rhodotrulic acid</fullName>
    </submittedName>
</protein>
<dbReference type="InterPro" id="IPR039426">
    <property type="entry name" value="TonB-dep_rcpt-like"/>
</dbReference>
<evidence type="ECO:0000313" key="10">
    <source>
        <dbReference type="EMBL" id="SUO93215.1"/>
    </source>
</evidence>
<evidence type="ECO:0000256" key="3">
    <source>
        <dbReference type="ARBA" id="ARBA00022452"/>
    </source>
</evidence>
<keyword evidence="10" id="KW-0675">Receptor</keyword>
<keyword evidence="7 8" id="KW-0998">Cell outer membrane</keyword>
<keyword evidence="11" id="KW-1185">Reference proteome</keyword>
<comment type="subcellular location">
    <subcellularLocation>
        <location evidence="1 8">Cell outer membrane</location>
        <topology evidence="1 8">Multi-pass membrane protein</topology>
    </subcellularLocation>
</comment>
<dbReference type="Gene3D" id="2.40.170.20">
    <property type="entry name" value="TonB-dependent receptor, beta-barrel domain"/>
    <property type="match status" value="1"/>
</dbReference>
<dbReference type="Pfam" id="PF00593">
    <property type="entry name" value="TonB_dep_Rec_b-barrel"/>
    <property type="match status" value="1"/>
</dbReference>
<gene>
    <name evidence="10" type="primary">fhuE_1</name>
    <name evidence="10" type="ORF">NCTC13337_00108</name>
</gene>
<dbReference type="PANTHER" id="PTHR32552:SF74">
    <property type="entry name" value="HYDROXAMATE SIDEROPHORE RECEPTOR FHUE"/>
    <property type="match status" value="1"/>
</dbReference>
<dbReference type="GO" id="GO:0015344">
    <property type="term" value="F:siderophore uptake transmembrane transporter activity"/>
    <property type="evidence" value="ECO:0007669"/>
    <property type="project" value="TreeGrafter"/>
</dbReference>
<keyword evidence="3 8" id="KW-1134">Transmembrane beta strand</keyword>
<name>A0A380MKP5_9GAMM</name>
<sequence>MHYNRSQTANKGYSVSEQTLKEAGIYSKLTLRLIPSLAVIMGGRFSHWEIENQNKLKHTNDQKSDKTFTGYAGLVFDIDNNHSLYGSYSSLYRPQTEVDKAGNLLKPRQGQQFEIGIKGSYFGDRLTTRLSAYQLEDKNAAASPANDPKANYRVAIGKRKMRGIEAEIIGEITPEWNISAGYSYLQSHITKASTKRDDGIFLLMPKHSFNLFSTYALTPEWIVGGGINAVSHFKSVAGIQAKGYATVDLMARYQINDKFSAQLNLNNAFNRHYYTRVGSANTFNIPGEERNVSATFRYRF</sequence>
<accession>A0A380MKP5</accession>
<dbReference type="RefSeq" id="WP_072575693.1">
    <property type="nucleotide sequence ID" value="NZ_LWHB01000021.1"/>
</dbReference>
<evidence type="ECO:0000313" key="11">
    <source>
        <dbReference type="Proteomes" id="UP000254601"/>
    </source>
</evidence>
<organism evidence="10 11">
    <name type="scientific">Suttonella ornithocola</name>
    <dbReference type="NCBI Taxonomy" id="279832"/>
    <lineage>
        <taxon>Bacteria</taxon>
        <taxon>Pseudomonadati</taxon>
        <taxon>Pseudomonadota</taxon>
        <taxon>Gammaproteobacteria</taxon>
        <taxon>Cardiobacteriales</taxon>
        <taxon>Cardiobacteriaceae</taxon>
        <taxon>Suttonella</taxon>
    </lineage>
</organism>
<evidence type="ECO:0000256" key="8">
    <source>
        <dbReference type="PROSITE-ProRule" id="PRU01360"/>
    </source>
</evidence>
<keyword evidence="2 8" id="KW-0813">Transport</keyword>
<dbReference type="OrthoDB" id="8663017at2"/>
<proteinExistence type="inferred from homology"/>
<dbReference type="InterPro" id="IPR000531">
    <property type="entry name" value="Beta-barrel_TonB"/>
</dbReference>
<dbReference type="AlphaFoldDB" id="A0A380MKP5"/>
<evidence type="ECO:0000256" key="5">
    <source>
        <dbReference type="ARBA" id="ARBA00023077"/>
    </source>
</evidence>
<comment type="similarity">
    <text evidence="8">Belongs to the TonB-dependent receptor family.</text>
</comment>
<evidence type="ECO:0000256" key="2">
    <source>
        <dbReference type="ARBA" id="ARBA00022448"/>
    </source>
</evidence>
<keyword evidence="4 8" id="KW-0812">Transmembrane</keyword>
<dbReference type="InterPro" id="IPR036942">
    <property type="entry name" value="Beta-barrel_TonB_sf"/>
</dbReference>
<keyword evidence="6 8" id="KW-0472">Membrane</keyword>